<feature type="transmembrane region" description="Helical" evidence="12">
    <location>
        <begin position="192"/>
        <end position="212"/>
    </location>
</feature>
<dbReference type="PANTHER" id="PTHR42985:SF47">
    <property type="entry name" value="INTEGRAL MEMBRANE TRANSPORT PROTEIN"/>
    <property type="match status" value="1"/>
</dbReference>
<dbReference type="PANTHER" id="PTHR42985">
    <property type="entry name" value="SODIUM-COUPLED MONOCARBOXYLATE TRANSPORTER"/>
    <property type="match status" value="1"/>
</dbReference>
<feature type="transmembrane region" description="Helical" evidence="12">
    <location>
        <begin position="244"/>
        <end position="263"/>
    </location>
</feature>
<dbReference type="EMBL" id="CP009123">
    <property type="protein sequence ID" value="AJA11667.1"/>
    <property type="molecule type" value="Genomic_DNA"/>
</dbReference>
<keyword evidence="14" id="KW-1185">Reference proteome</keyword>
<evidence type="ECO:0000256" key="1">
    <source>
        <dbReference type="ARBA" id="ARBA00004651"/>
    </source>
</evidence>
<geneLocation type="plasmid" evidence="13 14">
    <name>pSfKp5.2</name>
</geneLocation>
<evidence type="ECO:0000256" key="11">
    <source>
        <dbReference type="RuleBase" id="RU362091"/>
    </source>
</evidence>
<protein>
    <submittedName>
        <fullName evidence="13">Na+/solute symporter</fullName>
    </submittedName>
</protein>
<proteinExistence type="inferred from homology"/>
<evidence type="ECO:0000256" key="3">
    <source>
        <dbReference type="ARBA" id="ARBA00022448"/>
    </source>
</evidence>
<reference evidence="13 14" key="1">
    <citation type="journal article" date="2015" name="Int. J. Syst. Evol. Microbiol.">
        <title>Description of Sphingopyxis fribergensis sp. nov. - a soil bacterium with the ability to degrade styrene and phenylacetic acid.</title>
        <authorList>
            <person name="Oelschlagel M."/>
            <person name="Ruckert C."/>
            <person name="Kalinowski J."/>
            <person name="Schmidt G."/>
            <person name="Schlomann M."/>
            <person name="Tischler D."/>
        </authorList>
    </citation>
    <scope>NUCLEOTIDE SEQUENCE [LARGE SCALE GENOMIC DNA]</scope>
    <source>
        <strain evidence="13 14">Kp5.2</strain>
        <plasmid evidence="13">pSfKp5.2</plasmid>
    </source>
</reference>
<feature type="transmembrane region" description="Helical" evidence="12">
    <location>
        <begin position="349"/>
        <end position="372"/>
    </location>
</feature>
<name>A0A0A7PUC2_9SPHN</name>
<comment type="similarity">
    <text evidence="2 11">Belongs to the sodium:solute symporter (SSF) (TC 2.A.21) family.</text>
</comment>
<dbReference type="InterPro" id="IPR038377">
    <property type="entry name" value="Na/Glc_symporter_sf"/>
</dbReference>
<dbReference type="GO" id="GO:0015293">
    <property type="term" value="F:symporter activity"/>
    <property type="evidence" value="ECO:0007669"/>
    <property type="project" value="TreeGrafter"/>
</dbReference>
<keyword evidence="7" id="KW-0915">Sodium</keyword>
<dbReference type="HOGENOM" id="CLU_018808_11_4_5"/>
<feature type="transmembrane region" description="Helical" evidence="12">
    <location>
        <begin position="488"/>
        <end position="507"/>
    </location>
</feature>
<keyword evidence="5 12" id="KW-0812">Transmembrane</keyword>
<dbReference type="InterPro" id="IPR001734">
    <property type="entry name" value="Na/solute_symporter"/>
</dbReference>
<keyword evidence="9 12" id="KW-0472">Membrane</keyword>
<dbReference type="Proteomes" id="UP000030907">
    <property type="component" value="Plasmid pSfKp5.2"/>
</dbReference>
<feature type="transmembrane region" description="Helical" evidence="12">
    <location>
        <begin position="455"/>
        <end position="476"/>
    </location>
</feature>
<comment type="subcellular location">
    <subcellularLocation>
        <location evidence="1">Cell membrane</location>
        <topology evidence="1">Multi-pass membrane protein</topology>
    </subcellularLocation>
</comment>
<evidence type="ECO:0000256" key="10">
    <source>
        <dbReference type="ARBA" id="ARBA00023201"/>
    </source>
</evidence>
<keyword evidence="4" id="KW-1003">Cell membrane</keyword>
<sequence>MHTLQFTSLDWSILIGYVLILAIAGYASTRRNMQNADDYFLASHRAPTWLVAVSVLSTVQSTATFLGVPDNSFRGNYTYLTSVIGALIGAWLVAAILMPRFYAMGATTVYELLEARFSPAARRAAGAMYLVGRVFASGARLYLAAIAVSMILFLDVAPEHIIIASFVLLVFGLAFTFMGGLNSVIWSDLVQVVLYVGAAIFVVLFLLSKIPAPAADIYTALAHPPSGASKLQVLDWTLDLGTPFSVLAAVTGMVLINAANSGLDQDTTQRLLACDSAKQGSRALYWSVLASIPVILIFLFIGSLLYIFYERPDLMAAIPGQIAPTFQGEKITVFMSFILSEIPPGLRGFVTVGVIAAAAINSGLISMAAVAINDFYRPFIERKRPRDERHFILAGRLATVLLGVLLFLMSIVCFYWQRYSDIPLLEFVLGVMAFAYSGLLGVYITAVFSKRGSTASVIAALAVGFIVVMLFQPFTIDVLGLPEALKKIAFPWHLCVGVTVSTLVCLIGNANKKERSTDAGY</sequence>
<evidence type="ECO:0000313" key="13">
    <source>
        <dbReference type="EMBL" id="AJA11667.1"/>
    </source>
</evidence>
<evidence type="ECO:0000256" key="8">
    <source>
        <dbReference type="ARBA" id="ARBA00023065"/>
    </source>
</evidence>
<feature type="transmembrane region" description="Helical" evidence="12">
    <location>
        <begin position="429"/>
        <end position="448"/>
    </location>
</feature>
<keyword evidence="3" id="KW-0813">Transport</keyword>
<dbReference type="OrthoDB" id="9789704at2"/>
<dbReference type="GO" id="GO:0006814">
    <property type="term" value="P:sodium ion transport"/>
    <property type="evidence" value="ECO:0007669"/>
    <property type="project" value="UniProtKB-KW"/>
</dbReference>
<dbReference type="PROSITE" id="PS50283">
    <property type="entry name" value="NA_SOLUT_SYMP_3"/>
    <property type="match status" value="1"/>
</dbReference>
<dbReference type="GO" id="GO:0005886">
    <property type="term" value="C:plasma membrane"/>
    <property type="evidence" value="ECO:0007669"/>
    <property type="project" value="UniProtKB-SubCell"/>
</dbReference>
<keyword evidence="13" id="KW-0614">Plasmid</keyword>
<feature type="transmembrane region" description="Helical" evidence="12">
    <location>
        <begin position="79"/>
        <end position="98"/>
    </location>
</feature>
<feature type="transmembrane region" description="Helical" evidence="12">
    <location>
        <begin position="130"/>
        <end position="154"/>
    </location>
</feature>
<dbReference type="AlphaFoldDB" id="A0A0A7PUC2"/>
<keyword evidence="10" id="KW-0739">Sodium transport</keyword>
<evidence type="ECO:0000256" key="4">
    <source>
        <dbReference type="ARBA" id="ARBA00022475"/>
    </source>
</evidence>
<evidence type="ECO:0000256" key="2">
    <source>
        <dbReference type="ARBA" id="ARBA00006434"/>
    </source>
</evidence>
<keyword evidence="6 12" id="KW-1133">Transmembrane helix</keyword>
<dbReference type="CDD" id="cd11493">
    <property type="entry name" value="SLC5sbd_NIS-like_u1"/>
    <property type="match status" value="1"/>
</dbReference>
<feature type="transmembrane region" description="Helical" evidence="12">
    <location>
        <begin position="284"/>
        <end position="309"/>
    </location>
</feature>
<dbReference type="RefSeq" id="WP_037511917.1">
    <property type="nucleotide sequence ID" value="NZ_CP009123.1"/>
</dbReference>
<gene>
    <name evidence="13" type="ORF">SKP52_24125</name>
</gene>
<feature type="transmembrane region" description="Helical" evidence="12">
    <location>
        <begin position="160"/>
        <end position="180"/>
    </location>
</feature>
<evidence type="ECO:0000256" key="6">
    <source>
        <dbReference type="ARBA" id="ARBA00022989"/>
    </source>
</evidence>
<keyword evidence="8" id="KW-0406">Ion transport</keyword>
<dbReference type="Pfam" id="PF00474">
    <property type="entry name" value="SSF"/>
    <property type="match status" value="1"/>
</dbReference>
<feature type="transmembrane region" description="Helical" evidence="12">
    <location>
        <begin position="48"/>
        <end position="67"/>
    </location>
</feature>
<organism evidence="13 14">
    <name type="scientific">Sphingopyxis fribergensis</name>
    <dbReference type="NCBI Taxonomy" id="1515612"/>
    <lineage>
        <taxon>Bacteria</taxon>
        <taxon>Pseudomonadati</taxon>
        <taxon>Pseudomonadota</taxon>
        <taxon>Alphaproteobacteria</taxon>
        <taxon>Sphingomonadales</taxon>
        <taxon>Sphingomonadaceae</taxon>
        <taxon>Sphingopyxis</taxon>
    </lineage>
</organism>
<evidence type="ECO:0000256" key="9">
    <source>
        <dbReference type="ARBA" id="ARBA00023136"/>
    </source>
</evidence>
<evidence type="ECO:0000256" key="5">
    <source>
        <dbReference type="ARBA" id="ARBA00022692"/>
    </source>
</evidence>
<feature type="transmembrane region" description="Helical" evidence="12">
    <location>
        <begin position="393"/>
        <end position="417"/>
    </location>
</feature>
<feature type="transmembrane region" description="Helical" evidence="12">
    <location>
        <begin position="6"/>
        <end position="27"/>
    </location>
</feature>
<accession>A0A0A7PUC2</accession>
<dbReference type="Gene3D" id="1.20.1730.10">
    <property type="entry name" value="Sodium/glucose cotransporter"/>
    <property type="match status" value="1"/>
</dbReference>
<dbReference type="InterPro" id="IPR051163">
    <property type="entry name" value="Sodium:Solute_Symporter_SSF"/>
</dbReference>
<evidence type="ECO:0000256" key="12">
    <source>
        <dbReference type="SAM" id="Phobius"/>
    </source>
</evidence>
<dbReference type="KEGG" id="sphk:SKP52_24125"/>
<evidence type="ECO:0000256" key="7">
    <source>
        <dbReference type="ARBA" id="ARBA00023053"/>
    </source>
</evidence>
<evidence type="ECO:0000313" key="14">
    <source>
        <dbReference type="Proteomes" id="UP000030907"/>
    </source>
</evidence>